<dbReference type="EMBL" id="BAAATA010000009">
    <property type="protein sequence ID" value="GAA2484731.1"/>
    <property type="molecule type" value="Genomic_DNA"/>
</dbReference>
<keyword evidence="2" id="KW-1185">Reference proteome</keyword>
<evidence type="ECO:0000313" key="2">
    <source>
        <dbReference type="Proteomes" id="UP001501358"/>
    </source>
</evidence>
<organism evidence="1 2">
    <name type="scientific">Streptomyces thermolineatus</name>
    <dbReference type="NCBI Taxonomy" id="44033"/>
    <lineage>
        <taxon>Bacteria</taxon>
        <taxon>Bacillati</taxon>
        <taxon>Actinomycetota</taxon>
        <taxon>Actinomycetes</taxon>
        <taxon>Kitasatosporales</taxon>
        <taxon>Streptomycetaceae</taxon>
        <taxon>Streptomyces</taxon>
    </lineage>
</organism>
<gene>
    <name evidence="1" type="ORF">GCM10010406_21230</name>
</gene>
<evidence type="ECO:0000313" key="1">
    <source>
        <dbReference type="EMBL" id="GAA2484731.1"/>
    </source>
</evidence>
<dbReference type="Proteomes" id="UP001501358">
    <property type="component" value="Unassembled WGS sequence"/>
</dbReference>
<reference evidence="2" key="1">
    <citation type="journal article" date="2019" name="Int. J. Syst. Evol. Microbiol.">
        <title>The Global Catalogue of Microorganisms (GCM) 10K type strain sequencing project: providing services to taxonomists for standard genome sequencing and annotation.</title>
        <authorList>
            <consortium name="The Broad Institute Genomics Platform"/>
            <consortium name="The Broad Institute Genome Sequencing Center for Infectious Disease"/>
            <person name="Wu L."/>
            <person name="Ma J."/>
        </authorList>
    </citation>
    <scope>NUCLEOTIDE SEQUENCE [LARGE SCALE GENOMIC DNA]</scope>
    <source>
        <strain evidence="2">JCM 6307</strain>
    </source>
</reference>
<accession>A0ABP5YSJ5</accession>
<proteinExistence type="predicted"/>
<protein>
    <submittedName>
        <fullName evidence="1">Uncharacterized protein</fullName>
    </submittedName>
</protein>
<name>A0ABP5YSJ5_9ACTN</name>
<comment type="caution">
    <text evidence="1">The sequence shown here is derived from an EMBL/GenBank/DDBJ whole genome shotgun (WGS) entry which is preliminary data.</text>
</comment>
<sequence length="197" mass="23048">MQARHGKVLDQGMEPTSALSAGGSIVRAAGMLKSRTGTRLGSREERREVYSRFQSAVVAMIGLAEHMRFQQFRYPWVMSSRAVNRLEELRRSHQVELLQAYMELRLVANPGPMTVADEVLSRLQLLMEYTGRKEERQYDAALDALAEAQRRFVDSCRDDLWYLPRWWQAWRPAWWSSKWKNLRRRQAVSPSQHQRPS</sequence>